<dbReference type="Pfam" id="PF13581">
    <property type="entry name" value="HATPase_c_2"/>
    <property type="match status" value="1"/>
</dbReference>
<keyword evidence="1" id="KW-0808">Transferase</keyword>
<evidence type="ECO:0000313" key="4">
    <source>
        <dbReference type="Proteomes" id="UP001596380"/>
    </source>
</evidence>
<sequence>MDEPATIVLKASLEAVKQARDFVALTFSAWGLEDHLARTVISELATNAVKHGSLPDDPVVVRAHLREDGCPMLEVWDRSDALPVVRPFDLVSENGRGLQLMQALVRHWGTRPLNEGGKVVWAVLEARPIEMNGRPPMTAIRPAPCMGNGPDLRF</sequence>
<dbReference type="GO" id="GO:0005524">
    <property type="term" value="F:ATP binding"/>
    <property type="evidence" value="ECO:0007669"/>
    <property type="project" value="UniProtKB-KW"/>
</dbReference>
<protein>
    <submittedName>
        <fullName evidence="3">ATP-binding protein</fullName>
    </submittedName>
</protein>
<proteinExistence type="predicted"/>
<dbReference type="InterPro" id="IPR050267">
    <property type="entry name" value="Anti-sigma-factor_SerPK"/>
</dbReference>
<dbReference type="InterPro" id="IPR003594">
    <property type="entry name" value="HATPase_dom"/>
</dbReference>
<name>A0ABW2CI31_9ACTN</name>
<organism evidence="3 4">
    <name type="scientific">Actinomadura yumaensis</name>
    <dbReference type="NCBI Taxonomy" id="111807"/>
    <lineage>
        <taxon>Bacteria</taxon>
        <taxon>Bacillati</taxon>
        <taxon>Actinomycetota</taxon>
        <taxon>Actinomycetes</taxon>
        <taxon>Streptosporangiales</taxon>
        <taxon>Thermomonosporaceae</taxon>
        <taxon>Actinomadura</taxon>
    </lineage>
</organism>
<comment type="caution">
    <text evidence="3">The sequence shown here is derived from an EMBL/GenBank/DDBJ whole genome shotgun (WGS) entry which is preliminary data.</text>
</comment>
<keyword evidence="1" id="KW-0418">Kinase</keyword>
<evidence type="ECO:0000256" key="1">
    <source>
        <dbReference type="ARBA" id="ARBA00022527"/>
    </source>
</evidence>
<keyword evidence="3" id="KW-0547">Nucleotide-binding</keyword>
<gene>
    <name evidence="3" type="ORF">ACFQKB_15700</name>
</gene>
<dbReference type="InterPro" id="IPR036890">
    <property type="entry name" value="HATPase_C_sf"/>
</dbReference>
<reference evidence="4" key="1">
    <citation type="journal article" date="2019" name="Int. J. Syst. Evol. Microbiol.">
        <title>The Global Catalogue of Microorganisms (GCM) 10K type strain sequencing project: providing services to taxonomists for standard genome sequencing and annotation.</title>
        <authorList>
            <consortium name="The Broad Institute Genomics Platform"/>
            <consortium name="The Broad Institute Genome Sequencing Center for Infectious Disease"/>
            <person name="Wu L."/>
            <person name="Ma J."/>
        </authorList>
    </citation>
    <scope>NUCLEOTIDE SEQUENCE [LARGE SCALE GENOMIC DNA]</scope>
    <source>
        <strain evidence="4">JCM 3369</strain>
    </source>
</reference>
<dbReference type="Proteomes" id="UP001596380">
    <property type="component" value="Unassembled WGS sequence"/>
</dbReference>
<dbReference type="Gene3D" id="3.30.565.10">
    <property type="entry name" value="Histidine kinase-like ATPase, C-terminal domain"/>
    <property type="match status" value="1"/>
</dbReference>
<dbReference type="PANTHER" id="PTHR35526:SF3">
    <property type="entry name" value="ANTI-SIGMA-F FACTOR RSBW"/>
    <property type="match status" value="1"/>
</dbReference>
<feature type="domain" description="Histidine kinase/HSP90-like ATPase" evidence="2">
    <location>
        <begin position="10"/>
        <end position="122"/>
    </location>
</feature>
<evidence type="ECO:0000313" key="3">
    <source>
        <dbReference type="EMBL" id="MFC6881212.1"/>
    </source>
</evidence>
<evidence type="ECO:0000259" key="2">
    <source>
        <dbReference type="Pfam" id="PF13581"/>
    </source>
</evidence>
<keyword evidence="4" id="KW-1185">Reference proteome</keyword>
<accession>A0ABW2CI31</accession>
<keyword evidence="3" id="KW-0067">ATP-binding</keyword>
<dbReference type="PANTHER" id="PTHR35526">
    <property type="entry name" value="ANTI-SIGMA-F FACTOR RSBW-RELATED"/>
    <property type="match status" value="1"/>
</dbReference>
<dbReference type="EMBL" id="JBHSXS010000007">
    <property type="protein sequence ID" value="MFC6881212.1"/>
    <property type="molecule type" value="Genomic_DNA"/>
</dbReference>
<keyword evidence="1" id="KW-0723">Serine/threonine-protein kinase</keyword>
<dbReference type="RefSeq" id="WP_160819307.1">
    <property type="nucleotide sequence ID" value="NZ_JBHSXE010000001.1"/>
</dbReference>
<dbReference type="SUPFAM" id="SSF55874">
    <property type="entry name" value="ATPase domain of HSP90 chaperone/DNA topoisomerase II/histidine kinase"/>
    <property type="match status" value="1"/>
</dbReference>
<dbReference type="CDD" id="cd16936">
    <property type="entry name" value="HATPase_RsbW-like"/>
    <property type="match status" value="1"/>
</dbReference>